<gene>
    <name evidence="7" type="ORF">MW290_05075</name>
</gene>
<dbReference type="Pfam" id="PF13508">
    <property type="entry name" value="Acetyltransf_7"/>
    <property type="match status" value="1"/>
</dbReference>
<keyword evidence="2" id="KW-1277">Toxin-antitoxin system</keyword>
<sequence length="187" mass="20355">MPLAEGEFGLLPVTEAPPELLAAFRCGKDHLDHFVVNSVGMHADRLGLTTVVFHPEVQNAVVGYFTLANDAIPLNTSEQAELGLHDEVVLTAFPAVKLCRFAVAQGLQGQGVGAQILELVMGEILDAESLSAARLVIVDADNDPPVLRFYERHGFERSLWAERQARNHGGRSPPAAIKMIRDILRTL</sequence>
<keyword evidence="4" id="KW-0012">Acyltransferase</keyword>
<keyword evidence="1" id="KW-0678">Repressor</keyword>
<dbReference type="EMBL" id="CP097635">
    <property type="protein sequence ID" value="URI07959.1"/>
    <property type="molecule type" value="Genomic_DNA"/>
</dbReference>
<evidence type="ECO:0000256" key="2">
    <source>
        <dbReference type="ARBA" id="ARBA00022649"/>
    </source>
</evidence>
<keyword evidence="3" id="KW-0808">Transferase</keyword>
<dbReference type="Proteomes" id="UP001056201">
    <property type="component" value="Chromosome 1"/>
</dbReference>
<dbReference type="InterPro" id="IPR000182">
    <property type="entry name" value="GNAT_dom"/>
</dbReference>
<dbReference type="Gene3D" id="3.40.630.30">
    <property type="match status" value="1"/>
</dbReference>
<evidence type="ECO:0000259" key="6">
    <source>
        <dbReference type="Pfam" id="PF13508"/>
    </source>
</evidence>
<dbReference type="PANTHER" id="PTHR36449:SF1">
    <property type="entry name" value="ACETYLTRANSFERASE"/>
    <property type="match status" value="1"/>
</dbReference>
<name>A0ABY4S6A6_AQUTE</name>
<dbReference type="SUPFAM" id="SSF55729">
    <property type="entry name" value="Acyl-CoA N-acyltransferases (Nat)"/>
    <property type="match status" value="1"/>
</dbReference>
<proteinExistence type="predicted"/>
<evidence type="ECO:0000256" key="3">
    <source>
        <dbReference type="ARBA" id="ARBA00022679"/>
    </source>
</evidence>
<accession>A0ABY4S6A6</accession>
<evidence type="ECO:0000313" key="7">
    <source>
        <dbReference type="EMBL" id="URI07959.1"/>
    </source>
</evidence>
<dbReference type="PANTHER" id="PTHR36449">
    <property type="entry name" value="ACETYLTRANSFERASE-RELATED"/>
    <property type="match status" value="1"/>
</dbReference>
<keyword evidence="8" id="KW-1185">Reference proteome</keyword>
<organism evidence="7 8">
    <name type="scientific">Aquincola tertiaricarbonis</name>
    <dbReference type="NCBI Taxonomy" id="391953"/>
    <lineage>
        <taxon>Bacteria</taxon>
        <taxon>Pseudomonadati</taxon>
        <taxon>Pseudomonadota</taxon>
        <taxon>Betaproteobacteria</taxon>
        <taxon>Burkholderiales</taxon>
        <taxon>Sphaerotilaceae</taxon>
        <taxon>Aquincola</taxon>
    </lineage>
</organism>
<evidence type="ECO:0000256" key="1">
    <source>
        <dbReference type="ARBA" id="ARBA00022491"/>
    </source>
</evidence>
<evidence type="ECO:0000313" key="8">
    <source>
        <dbReference type="Proteomes" id="UP001056201"/>
    </source>
</evidence>
<dbReference type="InterPro" id="IPR016181">
    <property type="entry name" value="Acyl_CoA_acyltransferase"/>
</dbReference>
<reference evidence="7" key="1">
    <citation type="submission" date="2022-05" db="EMBL/GenBank/DDBJ databases">
        <title>An RpoN-dependent PEP-CTERM gene is involved in floc formation of an Aquincola tertiaricarbonis strain.</title>
        <authorList>
            <person name="Qiu D."/>
            <person name="Xia M."/>
        </authorList>
    </citation>
    <scope>NUCLEOTIDE SEQUENCE</scope>
    <source>
        <strain evidence="7">RN12</strain>
    </source>
</reference>
<evidence type="ECO:0000256" key="5">
    <source>
        <dbReference type="ARBA" id="ARBA00049880"/>
    </source>
</evidence>
<evidence type="ECO:0000256" key="4">
    <source>
        <dbReference type="ARBA" id="ARBA00023315"/>
    </source>
</evidence>
<comment type="catalytic activity">
    <reaction evidence="5">
        <text>glycyl-tRNA(Gly) + acetyl-CoA = N-acetylglycyl-tRNA(Gly) + CoA + H(+)</text>
        <dbReference type="Rhea" id="RHEA:81867"/>
        <dbReference type="Rhea" id="RHEA-COMP:9683"/>
        <dbReference type="Rhea" id="RHEA-COMP:19766"/>
        <dbReference type="ChEBI" id="CHEBI:15378"/>
        <dbReference type="ChEBI" id="CHEBI:57287"/>
        <dbReference type="ChEBI" id="CHEBI:57288"/>
        <dbReference type="ChEBI" id="CHEBI:78522"/>
        <dbReference type="ChEBI" id="CHEBI:232036"/>
    </reaction>
</comment>
<protein>
    <submittedName>
        <fullName evidence="7">GNAT family N-acetyltransferase</fullName>
    </submittedName>
</protein>
<feature type="domain" description="N-acetyltransferase" evidence="6">
    <location>
        <begin position="96"/>
        <end position="156"/>
    </location>
</feature>